<dbReference type="PROSITE" id="PS50088">
    <property type="entry name" value="ANK_REPEAT"/>
    <property type="match status" value="3"/>
</dbReference>
<dbReference type="PANTHER" id="PTHR24198">
    <property type="entry name" value="ANKYRIN REPEAT AND PROTEIN KINASE DOMAIN-CONTAINING PROTEIN"/>
    <property type="match status" value="1"/>
</dbReference>
<evidence type="ECO:0000313" key="7">
    <source>
        <dbReference type="EMBL" id="KAF4232243.1"/>
    </source>
</evidence>
<sequence>MVAPLPRSGVGKVKPQKRPQRKPEQPKQAPVQFHDAIGRKFFFPYEMVATWSGLERLVREAFIHITVIGPHVYEGHYDLVGPDGDIILPSVWEHVVVPGMSVTMHMWPLPEGTAGPEPEDEETRAAKEAGAHKPVRARMDADDPRWIPPPTVALEGVFGFLDSAGMANDTHSLHLALFELRFDGNIQTAQVTASCDLSPTTDSVAVDAEWKVGFFRRSSAGVVDWDVLDGTGFDKSGAQQTVLEVKDSERYGVAILLRRRQAEQDAPFPVIFNIAYVHHGGYGDEEQVTQNILPGRSESTPWTPLSWAAANGWEDCVKVLLREKGIAQLDHNGRSALSWAAGGGQAMVTKLLLDEPGIQVDEADIGGRTPLSWAAANGHANTINLLLAQRKVNINRPDCQGRIPLSWAAGNGHVDAVIILISNAKKNGLIVAAPIGDNGNFDSSPLFCAAKNEQQSTLRILVEEDLQLPETYRQSTRLALTQFYLHKAAQQGWCIFTKLLIEKKVQIDCRDPDYDDRTPLCVAAEQGHAEVVESLLKAGAARNHQTSRARDTPLGLAIRSGHEAAVKVLLNAGASVHLRNAKGEAPMDLANHHPTLFHMVAAVDKVGRLAETADEHLDSSIDHEFKATVIDFVSVCGVLTPCAVEIAVDELLKTPWVSTTPGTSSTSFRWLHLPVNNMRWIELLMARLYNNSASAYRVLKPERWVNRQHHGATGAHHARFMRSQCQAFPSAALWALDGEGTDHHKDLVLFMPFLHWDFEEMHSNREAIANSLSQKHNMNERLTRDQNLLKAYLTDEHPLHIRRTLDQYYYYTATDTTMRGEDQVLGYYQRKNDLQPRVLTMVDQLWLWVLKGERGKPDTVVSCFPVLDPAHPDQQGLTNVLRCVKLRLLHEPASVQTAYDLAGLITAMCSRIYLDRASTLSFENTKSTLQFSELYETEISDIIQEESVLFGNFTKLEKENVANIQRKIVLLSRIKATLDELNVMVMLFNDQRHMLKVMDGIVKFILALETADQSLETADSESDSSSNSDATADPDEILVIEEAYPGQRPTVIWGARNDPDEFSLPLAKVNASIDEINAMLERARRANQSINFLIDLKLKQNSVMDAQESLKMTRETTKQGRTVLIFALTTIVFLPLSFMTSFFTLDISQFRTNAEGKLDLGYVSYIVFPVSSLISAALIWTAFRIEYIEAAWIWMTLSMRHILGKVKNNATKKRDGPRYMPTNLSESKVRRDTDLEAQDDRLVPTVAGSVLQPTN</sequence>
<evidence type="ECO:0000256" key="3">
    <source>
        <dbReference type="PROSITE-ProRule" id="PRU00023"/>
    </source>
</evidence>
<keyword evidence="1" id="KW-0677">Repeat</keyword>
<evidence type="ECO:0000256" key="1">
    <source>
        <dbReference type="ARBA" id="ARBA00022737"/>
    </source>
</evidence>
<feature type="compositionally biased region" description="Basic and acidic residues" evidence="4">
    <location>
        <begin position="123"/>
        <end position="144"/>
    </location>
</feature>
<dbReference type="Gene3D" id="1.25.40.20">
    <property type="entry name" value="Ankyrin repeat-containing domain"/>
    <property type="match status" value="2"/>
</dbReference>
<dbReference type="PROSITE" id="PS50297">
    <property type="entry name" value="ANK_REP_REGION"/>
    <property type="match status" value="3"/>
</dbReference>
<dbReference type="SUPFAM" id="SSF48403">
    <property type="entry name" value="Ankyrin repeat"/>
    <property type="match status" value="1"/>
</dbReference>
<feature type="region of interest" description="Disordered" evidence="4">
    <location>
        <begin position="1"/>
        <end position="30"/>
    </location>
</feature>
<reference evidence="7" key="1">
    <citation type="journal article" date="2020" name="bioRxiv">
        <title>Genomic and phenotypic heterogeneity of clinical isolates of the human pathogens Aspergillus fumigatus, Aspergillus lentulus and Aspergillus fumigatiaffinis.</title>
        <authorList>
            <person name="dos Santos R.A.C."/>
            <person name="Steenwyk J.L."/>
            <person name="Rivero-Menendez O."/>
            <person name="Mead M.E."/>
            <person name="Silva L.P."/>
            <person name="Bastos R.W."/>
            <person name="Alastruey-Izquierdo A."/>
            <person name="Goldman G.H."/>
            <person name="Rokas A."/>
        </authorList>
    </citation>
    <scope>NUCLEOTIDE SEQUENCE</scope>
    <source>
        <strain evidence="7">CNM-CM6805</strain>
    </source>
</reference>
<dbReference type="EMBL" id="JAAAPX010000093">
    <property type="protein sequence ID" value="KAF4232243.1"/>
    <property type="molecule type" value="Genomic_DNA"/>
</dbReference>
<keyword evidence="8" id="KW-1185">Reference proteome</keyword>
<keyword evidence="5" id="KW-0812">Transmembrane</keyword>
<dbReference type="OrthoDB" id="4772757at2759"/>
<protein>
    <recommendedName>
        <fullName evidence="6">Ubiquitin-like domain-containing protein</fullName>
    </recommendedName>
</protein>
<feature type="transmembrane region" description="Helical" evidence="5">
    <location>
        <begin position="1160"/>
        <end position="1181"/>
    </location>
</feature>
<dbReference type="InterPro" id="IPR054464">
    <property type="entry name" value="ULD_fung"/>
</dbReference>
<reference evidence="7" key="2">
    <citation type="submission" date="2020-04" db="EMBL/GenBank/DDBJ databases">
        <authorList>
            <person name="Santos R.A.C."/>
            <person name="Steenwyk J.L."/>
            <person name="Rivero-Menendez O."/>
            <person name="Mead M.E."/>
            <person name="Silva L.P."/>
            <person name="Bastos R.W."/>
            <person name="Alastruey-Izquierdo A."/>
            <person name="Goldman G.H."/>
            <person name="Rokas A."/>
        </authorList>
    </citation>
    <scope>NUCLEOTIDE SEQUENCE</scope>
    <source>
        <strain evidence="7">CNM-CM6805</strain>
    </source>
</reference>
<dbReference type="Pfam" id="PF12796">
    <property type="entry name" value="Ank_2"/>
    <property type="match status" value="3"/>
</dbReference>
<feature type="domain" description="Ubiquitin-like" evidence="6">
    <location>
        <begin position="27"/>
        <end position="109"/>
    </location>
</feature>
<evidence type="ECO:0000256" key="5">
    <source>
        <dbReference type="SAM" id="Phobius"/>
    </source>
</evidence>
<gene>
    <name evidence="7" type="ORF">CNMCM6805_010079</name>
</gene>
<dbReference type="Pfam" id="PF22893">
    <property type="entry name" value="ULD_2"/>
    <property type="match status" value="1"/>
</dbReference>
<feature type="transmembrane region" description="Helical" evidence="5">
    <location>
        <begin position="1123"/>
        <end position="1148"/>
    </location>
</feature>
<dbReference type="Proteomes" id="UP000653565">
    <property type="component" value="Unassembled WGS sequence"/>
</dbReference>
<comment type="caution">
    <text evidence="7">The sequence shown here is derived from an EMBL/GenBank/DDBJ whole genome shotgun (WGS) entry which is preliminary data.</text>
</comment>
<dbReference type="PANTHER" id="PTHR24198:SF165">
    <property type="entry name" value="ANKYRIN REPEAT-CONTAINING PROTEIN-RELATED"/>
    <property type="match status" value="1"/>
</dbReference>
<evidence type="ECO:0000256" key="4">
    <source>
        <dbReference type="SAM" id="MobiDB-lite"/>
    </source>
</evidence>
<feature type="repeat" description="ANK" evidence="3">
    <location>
        <begin position="515"/>
        <end position="547"/>
    </location>
</feature>
<dbReference type="InterPro" id="IPR036770">
    <property type="entry name" value="Ankyrin_rpt-contain_sf"/>
</dbReference>
<feature type="repeat" description="ANK" evidence="3">
    <location>
        <begin position="549"/>
        <end position="581"/>
    </location>
</feature>
<evidence type="ECO:0000313" key="8">
    <source>
        <dbReference type="Proteomes" id="UP000653565"/>
    </source>
</evidence>
<keyword evidence="5" id="KW-0472">Membrane</keyword>
<organism evidence="7 8">
    <name type="scientific">Aspergillus fumigatiaffinis</name>
    <dbReference type="NCBI Taxonomy" id="340414"/>
    <lineage>
        <taxon>Eukaryota</taxon>
        <taxon>Fungi</taxon>
        <taxon>Dikarya</taxon>
        <taxon>Ascomycota</taxon>
        <taxon>Pezizomycotina</taxon>
        <taxon>Eurotiomycetes</taxon>
        <taxon>Eurotiomycetidae</taxon>
        <taxon>Eurotiales</taxon>
        <taxon>Aspergillaceae</taxon>
        <taxon>Aspergillus</taxon>
        <taxon>Aspergillus subgen. Fumigati</taxon>
    </lineage>
</organism>
<dbReference type="AlphaFoldDB" id="A0A8H4H0I0"/>
<evidence type="ECO:0000256" key="2">
    <source>
        <dbReference type="ARBA" id="ARBA00023043"/>
    </source>
</evidence>
<evidence type="ECO:0000259" key="6">
    <source>
        <dbReference type="Pfam" id="PF22893"/>
    </source>
</evidence>
<feature type="transmembrane region" description="Helical" evidence="5">
    <location>
        <begin position="1187"/>
        <end position="1203"/>
    </location>
</feature>
<dbReference type="Gene3D" id="1.20.58.340">
    <property type="entry name" value="Magnesium transport protein CorA, transmembrane region"/>
    <property type="match status" value="1"/>
</dbReference>
<keyword evidence="2 3" id="KW-0040">ANK repeat</keyword>
<name>A0A8H4H0I0_9EURO</name>
<feature type="repeat" description="ANK" evidence="3">
    <location>
        <begin position="366"/>
        <end position="399"/>
    </location>
</feature>
<feature type="region of interest" description="Disordered" evidence="4">
    <location>
        <begin position="111"/>
        <end position="144"/>
    </location>
</feature>
<proteinExistence type="predicted"/>
<dbReference type="SMART" id="SM00248">
    <property type="entry name" value="ANK"/>
    <property type="match status" value="7"/>
</dbReference>
<accession>A0A8H4H0I0</accession>
<dbReference type="InterPro" id="IPR002110">
    <property type="entry name" value="Ankyrin_rpt"/>
</dbReference>
<keyword evidence="5" id="KW-1133">Transmembrane helix</keyword>